<evidence type="ECO:0000313" key="3">
    <source>
        <dbReference type="EnsemblMetazoa" id="XP_026301330"/>
    </source>
</evidence>
<accession>A0A8B8HBB7</accession>
<sequence>MTNYWSDIGTVKMTNTGRTGKFLDFNKRILKILRSNKKINSSLPSVVIEIDDRSLPYLRGGPLSKDEFQFMNVQFRWGAENSCGAEHSINGIWYSMEAQVMHWNTRYGSIDKCYDKSDGIAVLSYFMQVVGCPGIPDNPSLAEITNNLSKIKTIGSQTNISPYCLLWMLEGCKGHSYYTYKGSLTTPPYQECVIWIISPIVNKISVRQVYQ</sequence>
<gene>
    <name evidence="5" type="primary">LOC100576224</name>
</gene>
<dbReference type="OrthoDB" id="429145at2759"/>
<dbReference type="Pfam" id="PF00194">
    <property type="entry name" value="Carb_anhydrase"/>
    <property type="match status" value="1"/>
</dbReference>
<proteinExistence type="inferred from homology"/>
<evidence type="ECO:0000313" key="5">
    <source>
        <dbReference type="RefSeq" id="XP_026301330.1"/>
    </source>
</evidence>
<dbReference type="EnsemblMetazoa" id="XM_026445545">
    <property type="protein sequence ID" value="XP_026301330"/>
    <property type="gene ID" value="LOC100576224"/>
</dbReference>
<dbReference type="SMART" id="SM01057">
    <property type="entry name" value="Carb_anhydrase"/>
    <property type="match status" value="1"/>
</dbReference>
<accession>A0A7M7MV85</accession>
<evidence type="ECO:0000313" key="4">
    <source>
        <dbReference type="Proteomes" id="UP000005203"/>
    </source>
</evidence>
<feature type="domain" description="Alpha-carbonic anhydrase" evidence="2">
    <location>
        <begin position="1"/>
        <end position="211"/>
    </location>
</feature>
<dbReference type="GO" id="GO:0005737">
    <property type="term" value="C:cytoplasm"/>
    <property type="evidence" value="ECO:0007669"/>
    <property type="project" value="TreeGrafter"/>
</dbReference>
<dbReference type="GO" id="GO:0004089">
    <property type="term" value="F:carbonate dehydratase activity"/>
    <property type="evidence" value="ECO:0007669"/>
    <property type="project" value="InterPro"/>
</dbReference>
<reference evidence="5" key="2">
    <citation type="submission" date="2025-04" db="UniProtKB">
        <authorList>
            <consortium name="RefSeq"/>
        </authorList>
    </citation>
    <scope>IDENTIFICATION</scope>
    <source>
        <strain evidence="5">DH4</strain>
        <tissue evidence="5">Whole body</tissue>
    </source>
</reference>
<keyword evidence="4" id="KW-1185">Reference proteome</keyword>
<evidence type="ECO:0000256" key="1">
    <source>
        <dbReference type="ARBA" id="ARBA00010718"/>
    </source>
</evidence>
<dbReference type="PANTHER" id="PTHR18952:SF114">
    <property type="entry name" value="CARBONIC ANHYDRASE 3, ISOFORM A"/>
    <property type="match status" value="1"/>
</dbReference>
<evidence type="ECO:0000259" key="2">
    <source>
        <dbReference type="PROSITE" id="PS51144"/>
    </source>
</evidence>
<protein>
    <submittedName>
        <fullName evidence="5">Carbonic anhydrase 2 isoform X5</fullName>
    </submittedName>
</protein>
<dbReference type="InterPro" id="IPR036398">
    <property type="entry name" value="CA_dom_sf"/>
</dbReference>
<dbReference type="AlphaFoldDB" id="A0A7M7MV85"/>
<dbReference type="InterPro" id="IPR023561">
    <property type="entry name" value="Carbonic_anhydrase_a-class"/>
</dbReference>
<dbReference type="PROSITE" id="PS51144">
    <property type="entry name" value="ALPHA_CA_2"/>
    <property type="match status" value="1"/>
</dbReference>
<reference evidence="3" key="1">
    <citation type="submission" date="2021-01" db="UniProtKB">
        <authorList>
            <consortium name="EnsemblMetazoa"/>
        </authorList>
    </citation>
    <scope>IDENTIFICATION</scope>
    <source>
        <strain evidence="3">DH4</strain>
    </source>
</reference>
<dbReference type="Proteomes" id="UP000005203">
    <property type="component" value="Linkage group LG15"/>
</dbReference>
<dbReference type="RefSeq" id="XP_026301330.1">
    <property type="nucleotide sequence ID" value="XM_026445545.1"/>
</dbReference>
<dbReference type="SUPFAM" id="SSF51069">
    <property type="entry name" value="Carbonic anhydrase"/>
    <property type="match status" value="1"/>
</dbReference>
<dbReference type="CDD" id="cd00326">
    <property type="entry name" value="alpha_CA"/>
    <property type="match status" value="1"/>
</dbReference>
<comment type="similarity">
    <text evidence="1">Belongs to the alpha-carbonic anhydrase family.</text>
</comment>
<dbReference type="PANTHER" id="PTHR18952">
    <property type="entry name" value="CARBONIC ANHYDRASE"/>
    <property type="match status" value="1"/>
</dbReference>
<dbReference type="GeneID" id="100576224"/>
<dbReference type="InterPro" id="IPR001148">
    <property type="entry name" value="CA_dom"/>
</dbReference>
<organism evidence="3">
    <name type="scientific">Apis mellifera</name>
    <name type="common">Honeybee</name>
    <dbReference type="NCBI Taxonomy" id="7460"/>
    <lineage>
        <taxon>Eukaryota</taxon>
        <taxon>Metazoa</taxon>
        <taxon>Ecdysozoa</taxon>
        <taxon>Arthropoda</taxon>
        <taxon>Hexapoda</taxon>
        <taxon>Insecta</taxon>
        <taxon>Pterygota</taxon>
        <taxon>Neoptera</taxon>
        <taxon>Endopterygota</taxon>
        <taxon>Hymenoptera</taxon>
        <taxon>Apocrita</taxon>
        <taxon>Aculeata</taxon>
        <taxon>Apoidea</taxon>
        <taxon>Anthophila</taxon>
        <taxon>Apidae</taxon>
        <taxon>Apis</taxon>
    </lineage>
</organism>
<dbReference type="GO" id="GO:0008270">
    <property type="term" value="F:zinc ion binding"/>
    <property type="evidence" value="ECO:0007669"/>
    <property type="project" value="InterPro"/>
</dbReference>
<dbReference type="Gene3D" id="3.10.200.10">
    <property type="entry name" value="Alpha carbonic anhydrase"/>
    <property type="match status" value="1"/>
</dbReference>
<name>A0A7M7MV85_APIME</name>